<gene>
    <name evidence="1" type="ORF">GCM10018980_70270</name>
</gene>
<evidence type="ECO:0000313" key="2">
    <source>
        <dbReference type="Proteomes" id="UP000619355"/>
    </source>
</evidence>
<dbReference type="EMBL" id="BNBF01000033">
    <property type="protein sequence ID" value="GHG73720.1"/>
    <property type="molecule type" value="Genomic_DNA"/>
</dbReference>
<sequence>MDGASSALAEAAHAGAVGEAEGVGWVADADSALDDACPADGADEQPGMQVAMTSATVANRRKDALLKEV</sequence>
<dbReference type="Proteomes" id="UP000619355">
    <property type="component" value="Unassembled WGS sequence"/>
</dbReference>
<proteinExistence type="predicted"/>
<name>A0A919F394_9ACTN</name>
<protein>
    <submittedName>
        <fullName evidence="1">Uncharacterized protein</fullName>
    </submittedName>
</protein>
<dbReference type="AlphaFoldDB" id="A0A919F394"/>
<reference evidence="2" key="1">
    <citation type="journal article" date="2019" name="Int. J. Syst. Evol. Microbiol.">
        <title>The Global Catalogue of Microorganisms (GCM) 10K type strain sequencing project: providing services to taxonomists for standard genome sequencing and annotation.</title>
        <authorList>
            <consortium name="The Broad Institute Genomics Platform"/>
            <consortium name="The Broad Institute Genome Sequencing Center for Infectious Disease"/>
            <person name="Wu L."/>
            <person name="Ma J."/>
        </authorList>
    </citation>
    <scope>NUCLEOTIDE SEQUENCE [LARGE SCALE GENOMIC DNA]</scope>
    <source>
        <strain evidence="2">JCM 4253</strain>
    </source>
</reference>
<accession>A0A919F394</accession>
<organism evidence="1 2">
    <name type="scientific">Streptomyces capoamus</name>
    <dbReference type="NCBI Taxonomy" id="68183"/>
    <lineage>
        <taxon>Bacteria</taxon>
        <taxon>Bacillati</taxon>
        <taxon>Actinomycetota</taxon>
        <taxon>Actinomycetes</taxon>
        <taxon>Kitasatosporales</taxon>
        <taxon>Streptomycetaceae</taxon>
        <taxon>Streptomyces</taxon>
    </lineage>
</organism>
<keyword evidence="2" id="KW-1185">Reference proteome</keyword>
<comment type="caution">
    <text evidence="1">The sequence shown here is derived from an EMBL/GenBank/DDBJ whole genome shotgun (WGS) entry which is preliminary data.</text>
</comment>
<evidence type="ECO:0000313" key="1">
    <source>
        <dbReference type="EMBL" id="GHG73720.1"/>
    </source>
</evidence>